<gene>
    <name evidence="10" type="ORF">MSBRM_1381</name>
</gene>
<accession>A0A0E3QUR3</accession>
<proteinExistence type="predicted"/>
<name>A0A0E3QUR3_METBA</name>
<feature type="compositionally biased region" description="Basic and acidic residues" evidence="9">
    <location>
        <begin position="64"/>
        <end position="132"/>
    </location>
</feature>
<evidence type="ECO:0000256" key="1">
    <source>
        <dbReference type="ARBA" id="ARBA00004162"/>
    </source>
</evidence>
<keyword evidence="8" id="KW-0472">Membrane</keyword>
<dbReference type="HOGENOM" id="CLU_086034_3_0_2"/>
<dbReference type="GO" id="GO:0005886">
    <property type="term" value="C:plasma membrane"/>
    <property type="evidence" value="ECO:0007669"/>
    <property type="project" value="UniProtKB-SubCell"/>
</dbReference>
<dbReference type="PATRIC" id="fig|1434108.4.peg.1713"/>
<keyword evidence="3" id="KW-1003">Cell membrane</keyword>
<organism evidence="10 11">
    <name type="scientific">Methanosarcina barkeri MS</name>
    <dbReference type="NCBI Taxonomy" id="1434108"/>
    <lineage>
        <taxon>Archaea</taxon>
        <taxon>Methanobacteriati</taxon>
        <taxon>Methanobacteriota</taxon>
        <taxon>Stenosarchaea group</taxon>
        <taxon>Methanomicrobia</taxon>
        <taxon>Methanosarcinales</taxon>
        <taxon>Methanosarcinaceae</taxon>
        <taxon>Methanosarcina</taxon>
    </lineage>
</organism>
<evidence type="ECO:0000313" key="10">
    <source>
        <dbReference type="EMBL" id="AKB54379.1"/>
    </source>
</evidence>
<feature type="region of interest" description="Disordered" evidence="9">
    <location>
        <begin position="59"/>
        <end position="132"/>
    </location>
</feature>
<keyword evidence="4" id="KW-0812">Transmembrane</keyword>
<dbReference type="PANTHER" id="PTHR42982">
    <property type="entry name" value="SEC-INDEPENDENT PROTEIN TRANSLOCASE PROTEIN TATA"/>
    <property type="match status" value="1"/>
</dbReference>
<keyword evidence="5" id="KW-0653">Protein transport</keyword>
<dbReference type="GO" id="GO:0043953">
    <property type="term" value="P:protein transport by the Tat complex"/>
    <property type="evidence" value="ECO:0007669"/>
    <property type="project" value="InterPro"/>
</dbReference>
<dbReference type="InterPro" id="IPR003369">
    <property type="entry name" value="TatA/B/E"/>
</dbReference>
<keyword evidence="11" id="KW-1185">Reference proteome</keyword>
<dbReference type="STRING" id="1434108.MSBRM_1381"/>
<dbReference type="NCBIfam" id="TIGR01411">
    <property type="entry name" value="tatAE"/>
    <property type="match status" value="1"/>
</dbReference>
<evidence type="ECO:0000256" key="6">
    <source>
        <dbReference type="ARBA" id="ARBA00022989"/>
    </source>
</evidence>
<evidence type="ECO:0000256" key="8">
    <source>
        <dbReference type="ARBA" id="ARBA00023136"/>
    </source>
</evidence>
<dbReference type="EMBL" id="CP009528">
    <property type="protein sequence ID" value="AKB54379.1"/>
    <property type="molecule type" value="Genomic_DNA"/>
</dbReference>
<evidence type="ECO:0000256" key="7">
    <source>
        <dbReference type="ARBA" id="ARBA00023010"/>
    </source>
</evidence>
<keyword evidence="2" id="KW-0813">Transport</keyword>
<protein>
    <submittedName>
        <fullName evidence="10">Twin-arginine translocation protein TatA</fullName>
    </submittedName>
</protein>
<evidence type="ECO:0000256" key="5">
    <source>
        <dbReference type="ARBA" id="ARBA00022927"/>
    </source>
</evidence>
<evidence type="ECO:0000313" key="11">
    <source>
        <dbReference type="Proteomes" id="UP000033033"/>
    </source>
</evidence>
<evidence type="ECO:0000256" key="3">
    <source>
        <dbReference type="ARBA" id="ARBA00022475"/>
    </source>
</evidence>
<keyword evidence="7" id="KW-0811">Translocation</keyword>
<reference evidence="10 11" key="1">
    <citation type="submission" date="2014-07" db="EMBL/GenBank/DDBJ databases">
        <title>Methanogenic archaea and the global carbon cycle.</title>
        <authorList>
            <person name="Henriksen J.R."/>
            <person name="Luke J."/>
            <person name="Reinhart S."/>
            <person name="Benedict M.N."/>
            <person name="Youngblut N.D."/>
            <person name="Metcalf M.E."/>
            <person name="Whitaker R.J."/>
            <person name="Metcalf W.W."/>
        </authorList>
    </citation>
    <scope>NUCLEOTIDE SEQUENCE [LARGE SCALE GENOMIC DNA]</scope>
    <source>
        <strain evidence="10 11">MS</strain>
    </source>
</reference>
<dbReference type="InterPro" id="IPR006312">
    <property type="entry name" value="TatA/E"/>
</dbReference>
<dbReference type="KEGG" id="mby:MSBRM_1381"/>
<evidence type="ECO:0000256" key="4">
    <source>
        <dbReference type="ARBA" id="ARBA00022692"/>
    </source>
</evidence>
<keyword evidence="6" id="KW-1133">Transmembrane helix</keyword>
<dbReference type="PANTHER" id="PTHR42982:SF1">
    <property type="entry name" value="SEC-INDEPENDENT PROTEIN TRANSLOCASE PROTEIN TATA"/>
    <property type="match status" value="1"/>
</dbReference>
<dbReference type="RefSeq" id="WP_080941475.1">
    <property type="nucleotide sequence ID" value="NZ_CP009528.1"/>
</dbReference>
<dbReference type="Gene3D" id="1.20.5.3310">
    <property type="match status" value="1"/>
</dbReference>
<evidence type="ECO:0000256" key="2">
    <source>
        <dbReference type="ARBA" id="ARBA00022448"/>
    </source>
</evidence>
<evidence type="ECO:0000256" key="9">
    <source>
        <dbReference type="SAM" id="MobiDB-lite"/>
    </source>
</evidence>
<dbReference type="GeneID" id="24844621"/>
<dbReference type="Proteomes" id="UP000033033">
    <property type="component" value="Chromosome"/>
</dbReference>
<sequence length="132" mass="14689">MIGTPELIAILVAVLFLFGPQKLPELARSLGGAMGEFKKAQRASELELNQFDAYTRKAANTVASEEKEKEKEQKETPGSSKEAKTDSELKTYTEQKTCTELKTDTELKTGTDLENKQEAEKSLSEQEESRKS</sequence>
<comment type="subcellular location">
    <subcellularLocation>
        <location evidence="1">Cell membrane</location>
        <topology evidence="1">Single-pass membrane protein</topology>
    </subcellularLocation>
</comment>
<dbReference type="Pfam" id="PF02416">
    <property type="entry name" value="TatA_B_E"/>
    <property type="match status" value="1"/>
</dbReference>
<dbReference type="AlphaFoldDB" id="A0A0E3QUR3"/>